<gene>
    <name evidence="1" type="ORF">MGAL_10B038582</name>
</gene>
<evidence type="ECO:0000313" key="2">
    <source>
        <dbReference type="Proteomes" id="UP000596742"/>
    </source>
</evidence>
<keyword evidence="2" id="KW-1185">Reference proteome</keyword>
<dbReference type="AlphaFoldDB" id="A0A8B6CRW5"/>
<organism evidence="1 2">
    <name type="scientific">Mytilus galloprovincialis</name>
    <name type="common">Mediterranean mussel</name>
    <dbReference type="NCBI Taxonomy" id="29158"/>
    <lineage>
        <taxon>Eukaryota</taxon>
        <taxon>Metazoa</taxon>
        <taxon>Spiralia</taxon>
        <taxon>Lophotrochozoa</taxon>
        <taxon>Mollusca</taxon>
        <taxon>Bivalvia</taxon>
        <taxon>Autobranchia</taxon>
        <taxon>Pteriomorphia</taxon>
        <taxon>Mytilida</taxon>
        <taxon>Mytiloidea</taxon>
        <taxon>Mytilidae</taxon>
        <taxon>Mytilinae</taxon>
        <taxon>Mytilus</taxon>
    </lineage>
</organism>
<protein>
    <submittedName>
        <fullName evidence="1">Uncharacterized protein</fullName>
    </submittedName>
</protein>
<name>A0A8B6CRW5_MYTGA</name>
<reference evidence="1" key="1">
    <citation type="submission" date="2018-11" db="EMBL/GenBank/DDBJ databases">
        <authorList>
            <person name="Alioto T."/>
            <person name="Alioto T."/>
        </authorList>
    </citation>
    <scope>NUCLEOTIDE SEQUENCE</scope>
</reference>
<dbReference type="EMBL" id="UYJE01002158">
    <property type="protein sequence ID" value="VDI08299.1"/>
    <property type="molecule type" value="Genomic_DNA"/>
</dbReference>
<dbReference type="Proteomes" id="UP000596742">
    <property type="component" value="Unassembled WGS sequence"/>
</dbReference>
<evidence type="ECO:0000313" key="1">
    <source>
        <dbReference type="EMBL" id="VDI08299.1"/>
    </source>
</evidence>
<comment type="caution">
    <text evidence="1">The sequence shown here is derived from an EMBL/GenBank/DDBJ whole genome shotgun (WGS) entry which is preliminary data.</text>
</comment>
<proteinExistence type="predicted"/>
<sequence length="198" mass="22697">MKRDGADNEAYEYVEKNVVSGNQYMRKQRESEQDDGYKVKEEHFSLASAPDDDDIELHANQTYKTEYHLHNETANRTTSNKKQISHRTSTDYIVEKNNSPYQLSSGHFTSGENVELKDSNYANLTNHNNSKQSVNTTEKVMAILSSSLNAENFNEIIAVNTNTINIDHAENVSIHNTTTVQFTHIKHEKQKLEKSNTW</sequence>
<accession>A0A8B6CRW5</accession>